<evidence type="ECO:0000313" key="4">
    <source>
        <dbReference type="EMBL" id="WFR95347.1"/>
    </source>
</evidence>
<organism evidence="4 5">
    <name type="scientific">Rhizobium tumorigenes</name>
    <dbReference type="NCBI Taxonomy" id="2041385"/>
    <lineage>
        <taxon>Bacteria</taxon>
        <taxon>Pseudomonadati</taxon>
        <taxon>Pseudomonadota</taxon>
        <taxon>Alphaproteobacteria</taxon>
        <taxon>Hyphomicrobiales</taxon>
        <taxon>Rhizobiaceae</taxon>
        <taxon>Rhizobium/Agrobacterium group</taxon>
        <taxon>Rhizobium</taxon>
    </lineage>
</organism>
<evidence type="ECO:0000313" key="5">
    <source>
        <dbReference type="Proteomes" id="UP000249499"/>
    </source>
</evidence>
<comment type="subcellular location">
    <subcellularLocation>
        <location evidence="1">Periplasm</location>
    </subcellularLocation>
</comment>
<reference evidence="4 5" key="1">
    <citation type="journal article" date="2018" name="Sci. Rep.">
        <title>Rhizobium tumorigenes sp. nov., a novel plant tumorigenic bacterium isolated from cane gall tumors on thornless blackberry.</title>
        <authorList>
            <person name="Kuzmanovi N."/>
            <person name="Smalla K."/>
            <person name="Gronow S."/>
            <person name="PuBawska J."/>
        </authorList>
    </citation>
    <scope>NUCLEOTIDE SEQUENCE [LARGE SCALE GENOMIC DNA]</scope>
    <source>
        <strain evidence="4 5">1078</strain>
    </source>
</reference>
<protein>
    <submittedName>
        <fullName evidence="4">Transporter substrate-binding domain-containing protein</fullName>
    </submittedName>
</protein>
<keyword evidence="5" id="KW-1185">Reference proteome</keyword>
<keyword evidence="2" id="KW-0732">Signal</keyword>
<dbReference type="Pfam" id="PF00497">
    <property type="entry name" value="SBP_bac_3"/>
    <property type="match status" value="1"/>
</dbReference>
<dbReference type="PANTHER" id="PTHR35936">
    <property type="entry name" value="MEMBRANE-BOUND LYTIC MUREIN TRANSGLYCOSYLASE F"/>
    <property type="match status" value="1"/>
</dbReference>
<reference evidence="5" key="2">
    <citation type="journal article" date="2023" name="MicrobiologyOpen">
        <title>Genomics of the tumorigenes clade of the family Rhizobiaceae and description of Rhizobium rhododendri sp. nov.</title>
        <authorList>
            <person name="Kuzmanovic N."/>
            <person name="diCenzo G.C."/>
            <person name="Bunk B."/>
            <person name="Sproeer C."/>
            <person name="Fruehling A."/>
            <person name="Neumann-Schaal M."/>
            <person name="Overmann J."/>
            <person name="Smalla K."/>
        </authorList>
    </citation>
    <scope>NUCLEOTIDE SEQUENCE [LARGE SCALE GENOMIC DNA]</scope>
    <source>
        <strain evidence="5">1078</strain>
    </source>
</reference>
<feature type="domain" description="Solute-binding protein family 3/N-terminal" evidence="3">
    <location>
        <begin position="18"/>
        <end position="237"/>
    </location>
</feature>
<dbReference type="GO" id="GO:0042597">
    <property type="term" value="C:periplasmic space"/>
    <property type="evidence" value="ECO:0007669"/>
    <property type="project" value="UniProtKB-SubCell"/>
</dbReference>
<dbReference type="Gene3D" id="3.40.190.10">
    <property type="entry name" value="Periplasmic binding protein-like II"/>
    <property type="match status" value="2"/>
</dbReference>
<proteinExistence type="predicted"/>
<evidence type="ECO:0000259" key="3">
    <source>
        <dbReference type="SMART" id="SM00062"/>
    </source>
</evidence>
<accession>A0AAF1K411</accession>
<dbReference type="SUPFAM" id="SSF53850">
    <property type="entry name" value="Periplasmic binding protein-like II"/>
    <property type="match status" value="1"/>
</dbReference>
<dbReference type="RefSeq" id="WP_111215985.1">
    <property type="nucleotide sequence ID" value="NZ_CP117255.1"/>
</dbReference>
<dbReference type="PANTHER" id="PTHR35936:SF17">
    <property type="entry name" value="ARGININE-BINDING EXTRACELLULAR PROTEIN ARTP"/>
    <property type="match status" value="1"/>
</dbReference>
<evidence type="ECO:0000256" key="2">
    <source>
        <dbReference type="ARBA" id="ARBA00022729"/>
    </source>
</evidence>
<evidence type="ECO:0000256" key="1">
    <source>
        <dbReference type="ARBA" id="ARBA00004418"/>
    </source>
</evidence>
<dbReference type="AlphaFoldDB" id="A0AAF1K411"/>
<dbReference type="SMART" id="SM00062">
    <property type="entry name" value="PBPb"/>
    <property type="match status" value="1"/>
</dbReference>
<dbReference type="InterPro" id="IPR001638">
    <property type="entry name" value="Solute-binding_3/MltF_N"/>
</dbReference>
<gene>
    <name evidence="4" type="ORF">PR017_16470</name>
</gene>
<name>A0AAF1K411_9HYPH</name>
<dbReference type="KEGG" id="rtu:PR017_16470"/>
<sequence>MNSSSDDAGRRQLLPTGTLRTGVVAAPAPSALFVTLDEAHGIYKGVTVDLVTELARQLDSPLAITGFANSGDCTQALEDGRIDVSFMPVDDERSRRVAFGPAYYILESTYLVSHASGIFDLTGVDNDGVRVVGIANTTTIRSAARTLCHTTPVAVSTIAEAVEYLRSGNADALALSRDAFQTLLPLLPGARILDGGFQSTGIAIAVGREKPMALSIVSEFMEEAKRSGLVRRALDSAGFANEPVAPAIFTP</sequence>
<dbReference type="Proteomes" id="UP000249499">
    <property type="component" value="Chromosome"/>
</dbReference>
<dbReference type="EMBL" id="CP117255">
    <property type="protein sequence ID" value="WFR95347.1"/>
    <property type="molecule type" value="Genomic_DNA"/>
</dbReference>